<protein>
    <submittedName>
        <fullName evidence="1">Uncharacterized protein</fullName>
    </submittedName>
</protein>
<evidence type="ECO:0000313" key="1">
    <source>
        <dbReference type="EMBL" id="TYR36443.1"/>
    </source>
</evidence>
<accession>A0A5D4H863</accession>
<reference evidence="1 2" key="1">
    <citation type="submission" date="2019-08" db="EMBL/GenBank/DDBJ databases">
        <authorList>
            <person name="Seo Y.L."/>
        </authorList>
    </citation>
    <scope>NUCLEOTIDE SEQUENCE [LARGE SCALE GENOMIC DNA]</scope>
    <source>
        <strain evidence="1 2">MaA-C15</strain>
    </source>
</reference>
<evidence type="ECO:0000313" key="2">
    <source>
        <dbReference type="Proteomes" id="UP000323258"/>
    </source>
</evidence>
<proteinExistence type="predicted"/>
<keyword evidence="2" id="KW-1185">Reference proteome</keyword>
<gene>
    <name evidence="1" type="ORF">FY036_00775</name>
</gene>
<dbReference type="AlphaFoldDB" id="A0A5D4H863"/>
<sequence length="75" mass="8149">MAISESRSRSIEALAEDYARSRREGAGPVSMTAAVRAIRMVAPDMTHTDSDVANIVAAWVVRYGHSVDFDLPRSA</sequence>
<dbReference type="RefSeq" id="WP_148912819.1">
    <property type="nucleotide sequence ID" value="NZ_VSZS01000045.1"/>
</dbReference>
<organism evidence="1 2">
    <name type="scientific">Neoaquamicrobium microcysteis</name>
    <dbReference type="NCBI Taxonomy" id="2682781"/>
    <lineage>
        <taxon>Bacteria</taxon>
        <taxon>Pseudomonadati</taxon>
        <taxon>Pseudomonadota</taxon>
        <taxon>Alphaproteobacteria</taxon>
        <taxon>Hyphomicrobiales</taxon>
        <taxon>Phyllobacteriaceae</taxon>
        <taxon>Neoaquamicrobium</taxon>
    </lineage>
</organism>
<comment type="caution">
    <text evidence="1">The sequence shown here is derived from an EMBL/GenBank/DDBJ whole genome shotgun (WGS) entry which is preliminary data.</text>
</comment>
<name>A0A5D4H863_9HYPH</name>
<reference evidence="1 2" key="2">
    <citation type="submission" date="2019-09" db="EMBL/GenBank/DDBJ databases">
        <title>Mesorhizobium sp. MaA-C15 isolated from Microcystis aeruginosa.</title>
        <authorList>
            <person name="Jeong S.E."/>
            <person name="Jin H.M."/>
            <person name="Jeon C.O."/>
        </authorList>
    </citation>
    <scope>NUCLEOTIDE SEQUENCE [LARGE SCALE GENOMIC DNA]</scope>
    <source>
        <strain evidence="1 2">MaA-C15</strain>
    </source>
</reference>
<dbReference type="EMBL" id="VSZS01000045">
    <property type="protein sequence ID" value="TYR36443.1"/>
    <property type="molecule type" value="Genomic_DNA"/>
</dbReference>
<dbReference type="OrthoDB" id="8085995at2"/>
<dbReference type="Proteomes" id="UP000323258">
    <property type="component" value="Unassembled WGS sequence"/>
</dbReference>